<evidence type="ECO:0000313" key="1">
    <source>
        <dbReference type="EMBL" id="GHO57610.1"/>
    </source>
</evidence>
<evidence type="ECO:0000313" key="2">
    <source>
        <dbReference type="Proteomes" id="UP000654345"/>
    </source>
</evidence>
<reference evidence="1 2" key="1">
    <citation type="journal article" date="2021" name="Int. J. Syst. Evol. Microbiol.">
        <title>Reticulibacter mediterranei gen. nov., sp. nov., within the new family Reticulibacteraceae fam. nov., and Ktedonospora formicarum gen. nov., sp. nov., Ktedonobacter robiniae sp. nov., Dictyobacter formicarum sp. nov. and Dictyobacter arantiisoli sp. nov., belonging to the class Ktedonobacteria.</title>
        <authorList>
            <person name="Yabe S."/>
            <person name="Zheng Y."/>
            <person name="Wang C.M."/>
            <person name="Sakai Y."/>
            <person name="Abe K."/>
            <person name="Yokota A."/>
            <person name="Donadio S."/>
            <person name="Cavaletti L."/>
            <person name="Monciardini P."/>
        </authorList>
    </citation>
    <scope>NUCLEOTIDE SEQUENCE [LARGE SCALE GENOMIC DNA]</scope>
    <source>
        <strain evidence="1 2">SOSP1-30</strain>
    </source>
</reference>
<name>A0ABQ3UZA0_9CHLR</name>
<protein>
    <recommendedName>
        <fullName evidence="3">MalT-like TPR region domain-containing protein</fullName>
    </recommendedName>
</protein>
<keyword evidence="2" id="KW-1185">Reference proteome</keyword>
<accession>A0ABQ3UZA0</accession>
<evidence type="ECO:0008006" key="3">
    <source>
        <dbReference type="Google" id="ProtNLM"/>
    </source>
</evidence>
<dbReference type="EMBL" id="BNJG01000002">
    <property type="protein sequence ID" value="GHO57610.1"/>
    <property type="molecule type" value="Genomic_DNA"/>
</dbReference>
<comment type="caution">
    <text evidence="1">The sequence shown here is derived from an EMBL/GenBank/DDBJ whole genome shotgun (WGS) entry which is preliminary data.</text>
</comment>
<organism evidence="1 2">
    <name type="scientific">Ktedonobacter robiniae</name>
    <dbReference type="NCBI Taxonomy" id="2778365"/>
    <lineage>
        <taxon>Bacteria</taxon>
        <taxon>Bacillati</taxon>
        <taxon>Chloroflexota</taxon>
        <taxon>Ktedonobacteria</taxon>
        <taxon>Ktedonobacterales</taxon>
        <taxon>Ktedonobacteraceae</taxon>
        <taxon>Ktedonobacter</taxon>
    </lineage>
</organism>
<dbReference type="RefSeq" id="WP_201373973.1">
    <property type="nucleotide sequence ID" value="NZ_BNJG01000002.1"/>
</dbReference>
<sequence length="99" mass="11100">MLEAGWPREALQELTDLMDLPEEGDMTRQNAYTDYLWAQAYANLGLIDAAATPAQDAFARMKQIKSRIHITRIAGLQGQLSQLDSKNIEVIRLGVMIHS</sequence>
<gene>
    <name evidence="1" type="ORF">KSB_60850</name>
</gene>
<proteinExistence type="predicted"/>
<dbReference type="Proteomes" id="UP000654345">
    <property type="component" value="Unassembled WGS sequence"/>
</dbReference>